<gene>
    <name evidence="2" type="ORF">AT727_15505</name>
    <name evidence="1" type="ORF">DPCES_2099</name>
</gene>
<accession>A0A098B287</accession>
<dbReference type="PATRIC" id="fig|49338.4.peg.2262"/>
<protein>
    <submittedName>
        <fullName evidence="1">Uncharacterized protein</fullName>
    </submittedName>
</protein>
<dbReference type="Proteomes" id="UP000054623">
    <property type="component" value="Unassembled WGS sequence"/>
</dbReference>
<evidence type="ECO:0000313" key="2">
    <source>
        <dbReference type="EMBL" id="KTE93136.1"/>
    </source>
</evidence>
<reference evidence="1" key="1">
    <citation type="submission" date="2014-07" db="EMBL/GenBank/DDBJ databases">
        <authorList>
            <person name="Hornung V.Bastian."/>
        </authorList>
    </citation>
    <scope>NUCLEOTIDE SEQUENCE</scope>
    <source>
        <strain evidence="1">PCE-S</strain>
    </source>
</reference>
<dbReference type="AlphaFoldDB" id="A0A098B287"/>
<dbReference type="OrthoDB" id="1792968at2"/>
<sequence>MSLRLEAEQAMGLRFPERNGEAVIRFEETMEVPHGAEVLMRGLYRDPDDIKKGFKNLHQETATLLEILMPRRARLKEWLEELPEQPKEAESFLRETSEKIQHQDRKVSQLEHELISKLVESGLEDLFPLPLSAFATLSYTDPCAKIFLRPLGRLAEILKLSPEVLRQVVRVHFLYSLLILAGQDLDGQSCQRGNEDAVLIGIASFFTLKHLKKHPPEFQHCYGEWVKAWGGKSFLRLIAQESSVEKVRAAMIFWRRNPELSWDGIWNGLQSFEMEKITSPRPLSSWPVR</sequence>
<name>A0A098B287_DESHA</name>
<dbReference type="EMBL" id="LOCK01000008">
    <property type="protein sequence ID" value="KTE93136.1"/>
    <property type="molecule type" value="Genomic_DNA"/>
</dbReference>
<organism evidence="1">
    <name type="scientific">Desulfitobacterium hafniense</name>
    <name type="common">Desulfitobacterium frappieri</name>
    <dbReference type="NCBI Taxonomy" id="49338"/>
    <lineage>
        <taxon>Bacteria</taxon>
        <taxon>Bacillati</taxon>
        <taxon>Bacillota</taxon>
        <taxon>Clostridia</taxon>
        <taxon>Eubacteriales</taxon>
        <taxon>Desulfitobacteriaceae</taxon>
        <taxon>Desulfitobacterium</taxon>
    </lineage>
</organism>
<dbReference type="EMBL" id="LK996017">
    <property type="protein sequence ID" value="CDX01986.1"/>
    <property type="molecule type" value="Genomic_DNA"/>
</dbReference>
<reference evidence="2 3" key="2">
    <citation type="submission" date="2015-12" db="EMBL/GenBank/DDBJ databases">
        <title>Draft Genome Sequence of Desulfitobacterium hafniense Strain DH, a Sulfate-reducing Bacterium Isolated from Paddy Soils.</title>
        <authorList>
            <person name="Bao P."/>
            <person name="Zhang X."/>
            <person name="Li G."/>
        </authorList>
    </citation>
    <scope>NUCLEOTIDE SEQUENCE [LARGE SCALE GENOMIC DNA]</scope>
    <source>
        <strain evidence="2 3">DH</strain>
    </source>
</reference>
<evidence type="ECO:0000313" key="1">
    <source>
        <dbReference type="EMBL" id="CDX01986.1"/>
    </source>
</evidence>
<evidence type="ECO:0000313" key="3">
    <source>
        <dbReference type="Proteomes" id="UP000054623"/>
    </source>
</evidence>
<proteinExistence type="predicted"/>
<dbReference type="RefSeq" id="WP_005813000.1">
    <property type="nucleotide sequence ID" value="NZ_CABKQQ010000043.1"/>
</dbReference>